<dbReference type="Proteomes" id="UP000033140">
    <property type="component" value="Unassembled WGS sequence"/>
</dbReference>
<keyword evidence="5 6" id="KW-0472">Membrane</keyword>
<evidence type="ECO:0000256" key="6">
    <source>
        <dbReference type="SAM" id="Phobius"/>
    </source>
</evidence>
<keyword evidence="4 6" id="KW-1133">Transmembrane helix</keyword>
<reference evidence="7 8" key="3">
    <citation type="journal article" date="2015" name="Genome Announc.">
        <title>Draft Genome Sequence of the Archiascomycetous Yeast Saitoella complicata.</title>
        <authorList>
            <person name="Yamauchi K."/>
            <person name="Kondo S."/>
            <person name="Hamamoto M."/>
            <person name="Takahashi Y."/>
            <person name="Ogura Y."/>
            <person name="Hayashi T."/>
            <person name="Nishida H."/>
        </authorList>
    </citation>
    <scope>NUCLEOTIDE SEQUENCE [LARGE SCALE GENOMIC DNA]</scope>
    <source>
        <strain evidence="7 8">NRRL Y-17804</strain>
    </source>
</reference>
<evidence type="ECO:0000256" key="1">
    <source>
        <dbReference type="ARBA" id="ARBA00004370"/>
    </source>
</evidence>
<evidence type="ECO:0000256" key="5">
    <source>
        <dbReference type="ARBA" id="ARBA00023136"/>
    </source>
</evidence>
<feature type="transmembrane region" description="Helical" evidence="6">
    <location>
        <begin position="33"/>
        <end position="53"/>
    </location>
</feature>
<dbReference type="GO" id="GO:0016020">
    <property type="term" value="C:membrane"/>
    <property type="evidence" value="ECO:0007669"/>
    <property type="project" value="UniProtKB-SubCell"/>
</dbReference>
<dbReference type="PANTHER" id="PTHR21659:SF42">
    <property type="entry name" value="UPF0057 MEMBRANE PROTEIN ZK632.10-RELATED"/>
    <property type="match status" value="1"/>
</dbReference>
<evidence type="ECO:0000256" key="2">
    <source>
        <dbReference type="ARBA" id="ARBA00009530"/>
    </source>
</evidence>
<dbReference type="EMBL" id="BACD03000020">
    <property type="protein sequence ID" value="GAO49182.1"/>
    <property type="molecule type" value="Genomic_DNA"/>
</dbReference>
<evidence type="ECO:0000256" key="3">
    <source>
        <dbReference type="ARBA" id="ARBA00022692"/>
    </source>
</evidence>
<gene>
    <name evidence="7" type="ORF">G7K_3340-t1</name>
</gene>
<reference evidence="7 8" key="2">
    <citation type="journal article" date="2014" name="J. Gen. Appl. Microbiol.">
        <title>The early diverging ascomycetous budding yeast Saitoella complicata has three histone deacetylases belonging to the Clr6, Hos2, and Rpd3 lineages.</title>
        <authorList>
            <person name="Nishida H."/>
            <person name="Matsumoto T."/>
            <person name="Kondo S."/>
            <person name="Hamamoto M."/>
            <person name="Yoshikawa H."/>
        </authorList>
    </citation>
    <scope>NUCLEOTIDE SEQUENCE [LARGE SCALE GENOMIC DNA]</scope>
    <source>
        <strain evidence="7 8">NRRL Y-17804</strain>
    </source>
</reference>
<keyword evidence="3 6" id="KW-0812">Transmembrane</keyword>
<dbReference type="OMA" id="AWYIISQ"/>
<evidence type="ECO:0008006" key="9">
    <source>
        <dbReference type="Google" id="ProtNLM"/>
    </source>
</evidence>
<evidence type="ECO:0000313" key="8">
    <source>
        <dbReference type="Proteomes" id="UP000033140"/>
    </source>
</evidence>
<dbReference type="PROSITE" id="PS01309">
    <property type="entry name" value="UPF0057"/>
    <property type="match status" value="1"/>
</dbReference>
<keyword evidence="8" id="KW-1185">Reference proteome</keyword>
<organism evidence="7 8">
    <name type="scientific">Saitoella complicata (strain BCRC 22490 / CBS 7301 / JCM 7358 / NBRC 10748 / NRRL Y-17804)</name>
    <dbReference type="NCBI Taxonomy" id="698492"/>
    <lineage>
        <taxon>Eukaryota</taxon>
        <taxon>Fungi</taxon>
        <taxon>Dikarya</taxon>
        <taxon>Ascomycota</taxon>
        <taxon>Taphrinomycotina</taxon>
        <taxon>Taphrinomycotina incertae sedis</taxon>
        <taxon>Saitoella</taxon>
    </lineage>
</organism>
<evidence type="ECO:0000313" key="7">
    <source>
        <dbReference type="EMBL" id="GAO49182.1"/>
    </source>
</evidence>
<comment type="caution">
    <text evidence="7">The sequence shown here is derived from an EMBL/GenBank/DDBJ whole genome shotgun (WGS) entry which is preliminary data.</text>
</comment>
<dbReference type="InterPro" id="IPR000612">
    <property type="entry name" value="PMP3"/>
</dbReference>
<sequence>MASDCAAFLLVILTILVPPLAVFITTGCSVDFVINIFLTILGYIPGIIHAFYVEYKYARLEREAAAFEAGTIAPVPTAY</sequence>
<accession>A0A0E9NH19</accession>
<proteinExistence type="inferred from homology"/>
<dbReference type="PANTHER" id="PTHR21659">
    <property type="entry name" value="HYDROPHOBIC PROTEIN RCI2 LOW TEMPERATURE AND SALT RESPONSIVE PROTEIN LTI6 -RELATED"/>
    <property type="match status" value="1"/>
</dbReference>
<evidence type="ECO:0000256" key="4">
    <source>
        <dbReference type="ARBA" id="ARBA00022989"/>
    </source>
</evidence>
<comment type="subcellular location">
    <subcellularLocation>
        <location evidence="1">Membrane</location>
    </subcellularLocation>
</comment>
<dbReference type="Pfam" id="PF01679">
    <property type="entry name" value="Pmp3"/>
    <property type="match status" value="1"/>
</dbReference>
<name>A0A0E9NH19_SAICN</name>
<comment type="similarity">
    <text evidence="2">Belongs to the UPF0057 (PMP3) family.</text>
</comment>
<dbReference type="AlphaFoldDB" id="A0A0E9NH19"/>
<protein>
    <recommendedName>
        <fullName evidence="9">Stress response RCI peptide</fullName>
    </recommendedName>
</protein>
<reference evidence="7 8" key="1">
    <citation type="journal article" date="2011" name="J. Gen. Appl. Microbiol.">
        <title>Draft genome sequencing of the enigmatic yeast Saitoella complicata.</title>
        <authorList>
            <person name="Nishida H."/>
            <person name="Hamamoto M."/>
            <person name="Sugiyama J."/>
        </authorList>
    </citation>
    <scope>NUCLEOTIDE SEQUENCE [LARGE SCALE GENOMIC DNA]</scope>
    <source>
        <strain evidence="7 8">NRRL Y-17804</strain>
    </source>
</reference>